<reference evidence="13 14" key="1">
    <citation type="submission" date="2024-09" db="EMBL/GenBank/DDBJ databases">
        <authorList>
            <person name="Sun Q."/>
            <person name="Mori K."/>
        </authorList>
    </citation>
    <scope>NUCLEOTIDE SEQUENCE [LARGE SCALE GENOMIC DNA]</scope>
    <source>
        <strain evidence="13 14">JCM 9626</strain>
    </source>
</reference>
<evidence type="ECO:0000256" key="1">
    <source>
        <dbReference type="ARBA" id="ARBA00004141"/>
    </source>
</evidence>
<evidence type="ECO:0000256" key="11">
    <source>
        <dbReference type="RuleBase" id="RU003484"/>
    </source>
</evidence>
<comment type="caution">
    <text evidence="9">Lacks conserved residue(s) required for the propagation of feature annotation.</text>
</comment>
<comment type="similarity">
    <text evidence="2 9 12">Belongs to the SecY/SEC61-alpha family.</text>
</comment>
<evidence type="ECO:0000313" key="13">
    <source>
        <dbReference type="EMBL" id="MFB9312642.1"/>
    </source>
</evidence>
<protein>
    <recommendedName>
        <fullName evidence="9 10">Protein translocase subunit SecY</fullName>
    </recommendedName>
</protein>
<dbReference type="Pfam" id="PF00344">
    <property type="entry name" value="SecY"/>
    <property type="match status" value="1"/>
</dbReference>
<feature type="transmembrane region" description="Helical" evidence="9">
    <location>
        <begin position="374"/>
        <end position="392"/>
    </location>
</feature>
<evidence type="ECO:0000256" key="2">
    <source>
        <dbReference type="ARBA" id="ARBA00005751"/>
    </source>
</evidence>
<feature type="transmembrane region" description="Helical" evidence="9">
    <location>
        <begin position="116"/>
        <end position="136"/>
    </location>
</feature>
<dbReference type="Gene3D" id="1.10.3370.10">
    <property type="entry name" value="SecY subunit domain"/>
    <property type="match status" value="1"/>
</dbReference>
<dbReference type="SUPFAM" id="SSF103491">
    <property type="entry name" value="Preprotein translocase SecY subunit"/>
    <property type="match status" value="1"/>
</dbReference>
<dbReference type="PANTHER" id="PTHR10906">
    <property type="entry name" value="SECY/SEC61-ALPHA FAMILY MEMBER"/>
    <property type="match status" value="1"/>
</dbReference>
<keyword evidence="7 9" id="KW-0811">Translocation</keyword>
<feature type="transmembrane region" description="Helical" evidence="9">
    <location>
        <begin position="187"/>
        <end position="206"/>
    </location>
</feature>
<dbReference type="Proteomes" id="UP001589750">
    <property type="component" value="Unassembled WGS sequence"/>
</dbReference>
<dbReference type="EMBL" id="JBHMDG010000008">
    <property type="protein sequence ID" value="MFB9312642.1"/>
    <property type="molecule type" value="Genomic_DNA"/>
</dbReference>
<dbReference type="PROSITE" id="PS00755">
    <property type="entry name" value="SECY_1"/>
    <property type="match status" value="1"/>
</dbReference>
<dbReference type="InterPro" id="IPR026593">
    <property type="entry name" value="SecY"/>
</dbReference>
<accession>A0ABV5K7D7</accession>
<evidence type="ECO:0000256" key="7">
    <source>
        <dbReference type="ARBA" id="ARBA00023010"/>
    </source>
</evidence>
<evidence type="ECO:0000256" key="8">
    <source>
        <dbReference type="ARBA" id="ARBA00023136"/>
    </source>
</evidence>
<evidence type="ECO:0000313" key="14">
    <source>
        <dbReference type="Proteomes" id="UP001589750"/>
    </source>
</evidence>
<dbReference type="PIRSF" id="PIRSF004557">
    <property type="entry name" value="SecY"/>
    <property type="match status" value="1"/>
</dbReference>
<dbReference type="PROSITE" id="PS00756">
    <property type="entry name" value="SECY_2"/>
    <property type="match status" value="1"/>
</dbReference>
<keyword evidence="6 9" id="KW-1133">Transmembrane helix</keyword>
<feature type="transmembrane region" description="Helical" evidence="9">
    <location>
        <begin position="156"/>
        <end position="175"/>
    </location>
</feature>
<proteinExistence type="inferred from homology"/>
<dbReference type="InterPro" id="IPR023201">
    <property type="entry name" value="SecY_dom_sf"/>
</dbReference>
<keyword evidence="3 9" id="KW-0813">Transport</keyword>
<evidence type="ECO:0000256" key="3">
    <source>
        <dbReference type="ARBA" id="ARBA00022448"/>
    </source>
</evidence>
<dbReference type="PRINTS" id="PR00303">
    <property type="entry name" value="SECYTRNLCASE"/>
</dbReference>
<evidence type="ECO:0000256" key="4">
    <source>
        <dbReference type="ARBA" id="ARBA00022692"/>
    </source>
</evidence>
<feature type="transmembrane region" description="Helical" evidence="9">
    <location>
        <begin position="313"/>
        <end position="334"/>
    </location>
</feature>
<keyword evidence="4 9" id="KW-0812">Transmembrane</keyword>
<dbReference type="InterPro" id="IPR030659">
    <property type="entry name" value="SecY_CS"/>
</dbReference>
<name>A0ABV5K7D7_9ACTN</name>
<comment type="subunit">
    <text evidence="9">Component of the Sec protein translocase complex. Heterotrimer consisting of SecY, SecE and SecG subunits. The heterotrimers can form oligomers, although 1 heterotrimer is thought to be able to translocate proteins. Interacts with the ribosome. Interacts with SecDF, and other proteins may be involved. Interacts with SecA.</text>
</comment>
<feature type="transmembrane region" description="Helical" evidence="9">
    <location>
        <begin position="253"/>
        <end position="274"/>
    </location>
</feature>
<keyword evidence="8 9" id="KW-0472">Membrane</keyword>
<comment type="caution">
    <text evidence="13">The sequence shown here is derived from an EMBL/GenBank/DDBJ whole genome shotgun (WGS) entry which is preliminary data.</text>
</comment>
<organism evidence="13 14">
    <name type="scientific">Nocardioides plantarum</name>
    <dbReference type="NCBI Taxonomy" id="29299"/>
    <lineage>
        <taxon>Bacteria</taxon>
        <taxon>Bacillati</taxon>
        <taxon>Actinomycetota</taxon>
        <taxon>Actinomycetes</taxon>
        <taxon>Propionibacteriales</taxon>
        <taxon>Nocardioidaceae</taxon>
        <taxon>Nocardioides</taxon>
    </lineage>
</organism>
<comment type="function">
    <text evidence="9 10">The central subunit of the protein translocation channel SecYEG. Consists of two halves formed by TMs 1-5 and 6-10. These two domains form a lateral gate at the front which open onto the bilayer between TMs 2 and 7, and are clamped together by SecE at the back. The channel is closed by both a pore ring composed of hydrophobic SecY resides and a short helix (helix 2A) on the extracellular side of the membrane which forms a plug. The plug probably moves laterally to allow the channel to open. The ring and the pore may move independently.</text>
</comment>
<evidence type="ECO:0000256" key="5">
    <source>
        <dbReference type="ARBA" id="ARBA00022927"/>
    </source>
</evidence>
<dbReference type="RefSeq" id="WP_140008181.1">
    <property type="nucleotide sequence ID" value="NZ_JBHMDG010000008.1"/>
</dbReference>
<keyword evidence="5 9" id="KW-0653">Protein transport</keyword>
<dbReference type="InterPro" id="IPR002208">
    <property type="entry name" value="SecY/SEC61-alpha"/>
</dbReference>
<dbReference type="HAMAP" id="MF_01465">
    <property type="entry name" value="SecY"/>
    <property type="match status" value="1"/>
</dbReference>
<evidence type="ECO:0000256" key="12">
    <source>
        <dbReference type="RuleBase" id="RU004349"/>
    </source>
</evidence>
<gene>
    <name evidence="9 13" type="primary">secY</name>
    <name evidence="13" type="ORF">ACFFRI_06260</name>
</gene>
<feature type="transmembrane region" description="Helical" evidence="9">
    <location>
        <begin position="70"/>
        <end position="95"/>
    </location>
</feature>
<keyword evidence="14" id="KW-1185">Reference proteome</keyword>
<evidence type="ECO:0000256" key="6">
    <source>
        <dbReference type="ARBA" id="ARBA00022989"/>
    </source>
</evidence>
<comment type="subcellular location">
    <subcellularLocation>
        <location evidence="9">Cell membrane</location>
        <topology evidence="9">Multi-pass membrane protein</topology>
    </subcellularLocation>
    <subcellularLocation>
        <location evidence="1 11">Membrane</location>
        <topology evidence="1 11">Multi-pass membrane protein</topology>
    </subcellularLocation>
</comment>
<dbReference type="NCBIfam" id="TIGR00967">
    <property type="entry name" value="3a0501s007"/>
    <property type="match status" value="1"/>
</dbReference>
<evidence type="ECO:0000256" key="10">
    <source>
        <dbReference type="RuleBase" id="RU000537"/>
    </source>
</evidence>
<evidence type="ECO:0000256" key="9">
    <source>
        <dbReference type="HAMAP-Rule" id="MF_01465"/>
    </source>
</evidence>
<keyword evidence="9" id="KW-1003">Cell membrane</keyword>
<sequence length="433" mass="47243">MLTAFANAFRTPDLRKKLLFVLGIIVIFRAGSQIPAPGVNVTAVQSCLGDDANSTGVYSLINLFSGGSLLQLTIFALGIMPYITASIILQLLVVVIPRLEALKKEGQSGQTKITQYTRYLTLGLAILQATGIVALARSGNLLQNCPNVLHSDSLSTFIVMVVTMTAGTAVIMWLGELITERGVGNGMSILIFTQVVATFPGQLWAVGKTKGWWTFAIVIVIGMVIIAAVIFIEQAQRRIPVQYARRMVGRKMFGGSSTYIPLKVNQAGIIPVIFASSLLYLPAMAVQFNQGNADAPGYINWINAHFVKGDHPYYMAAYFALIIFFTYFYVSITFNPQEVADNMKKYGGFIPGIRAGKPTEDYLSYVLSRITLPGALYLGLISLIPLVALVLIEANQNFPFGGTSILIMVGVALDTVKQIESQLQQRNYEGFLR</sequence>
<feature type="transmembrane region" description="Helical" evidence="9">
    <location>
        <begin position="212"/>
        <end position="232"/>
    </location>
</feature>